<dbReference type="PANTHER" id="PTHR33499:SF43">
    <property type="entry name" value="TRANSPOSASE, PTTA_EN_SPM, PLANT"/>
    <property type="match status" value="1"/>
</dbReference>
<proteinExistence type="predicted"/>
<evidence type="ECO:0000313" key="2">
    <source>
        <dbReference type="Proteomes" id="UP000694864"/>
    </source>
</evidence>
<organism evidence="2 3">
    <name type="scientific">Camelina sativa</name>
    <name type="common">False flax</name>
    <name type="synonym">Myagrum sativum</name>
    <dbReference type="NCBI Taxonomy" id="90675"/>
    <lineage>
        <taxon>Eukaryota</taxon>
        <taxon>Viridiplantae</taxon>
        <taxon>Streptophyta</taxon>
        <taxon>Embryophyta</taxon>
        <taxon>Tracheophyta</taxon>
        <taxon>Spermatophyta</taxon>
        <taxon>Magnoliopsida</taxon>
        <taxon>eudicotyledons</taxon>
        <taxon>Gunneridae</taxon>
        <taxon>Pentapetalae</taxon>
        <taxon>rosids</taxon>
        <taxon>malvids</taxon>
        <taxon>Brassicales</taxon>
        <taxon>Brassicaceae</taxon>
        <taxon>Camelineae</taxon>
        <taxon>Camelina</taxon>
    </lineage>
</organism>
<protein>
    <submittedName>
        <fullName evidence="3">Uncharacterized protein LOC104746827 isoform X2</fullName>
    </submittedName>
</protein>
<dbReference type="PANTHER" id="PTHR33499">
    <property type="entry name" value="OS12G0282400 PROTEIN-RELATED"/>
    <property type="match status" value="1"/>
</dbReference>
<name>A0ABM0W767_CAMSA</name>
<dbReference type="GeneID" id="104746827"/>
<feature type="region of interest" description="Disordered" evidence="1">
    <location>
        <begin position="68"/>
        <end position="113"/>
    </location>
</feature>
<evidence type="ECO:0000313" key="3">
    <source>
        <dbReference type="RefSeq" id="XP_010466663.1"/>
    </source>
</evidence>
<feature type="compositionally biased region" description="Basic residues" evidence="1">
    <location>
        <begin position="102"/>
        <end position="113"/>
    </location>
</feature>
<accession>A0ABM0W767</accession>
<sequence length="246" mass="27746">MKTGKGQTKNRRSKRQQGLDVSPLIPVIDADNEKNVDAVAEEVIADLSGDFNQQLGADESSPHVAVNEENVAVNDELPTDESSPHDAVDNEEEVQTQQSDNKKRKTRGPSKMRKLAKHIEDKVDVEFTELGDHVGDGSVKLSSFLGTVVREHVPVTLDDWRHLDDLTKHALWEEIQGRFKVTEDWQKQALLKQMGGLWRSSKSKLLRKVRAAKTKLKVLQLKPSNIPSVAVWNNWVKSQTNSKFQR</sequence>
<feature type="region of interest" description="Disordered" evidence="1">
    <location>
        <begin position="1"/>
        <end position="32"/>
    </location>
</feature>
<reference evidence="2" key="1">
    <citation type="journal article" date="2014" name="Nat. Commun.">
        <title>The emerging biofuel crop Camelina sativa retains a highly undifferentiated hexaploid genome structure.</title>
        <authorList>
            <person name="Kagale S."/>
            <person name="Koh C."/>
            <person name="Nixon J."/>
            <person name="Bollina V."/>
            <person name="Clarke W.E."/>
            <person name="Tuteja R."/>
            <person name="Spillane C."/>
            <person name="Robinson S.J."/>
            <person name="Links M.G."/>
            <person name="Clarke C."/>
            <person name="Higgins E.E."/>
            <person name="Huebert T."/>
            <person name="Sharpe A.G."/>
            <person name="Parkin I.A."/>
        </authorList>
    </citation>
    <scope>NUCLEOTIDE SEQUENCE [LARGE SCALE GENOMIC DNA]</scope>
    <source>
        <strain evidence="2">cv. DH55</strain>
    </source>
</reference>
<evidence type="ECO:0000256" key="1">
    <source>
        <dbReference type="SAM" id="MobiDB-lite"/>
    </source>
</evidence>
<dbReference type="Proteomes" id="UP000694864">
    <property type="component" value="Chromosome 15"/>
</dbReference>
<dbReference type="RefSeq" id="XP_010466663.1">
    <property type="nucleotide sequence ID" value="XM_010468361.1"/>
</dbReference>
<reference evidence="3" key="2">
    <citation type="submission" date="2025-08" db="UniProtKB">
        <authorList>
            <consortium name="RefSeq"/>
        </authorList>
    </citation>
    <scope>IDENTIFICATION</scope>
    <source>
        <tissue evidence="3">Leaf</tissue>
    </source>
</reference>
<keyword evidence="2" id="KW-1185">Reference proteome</keyword>
<gene>
    <name evidence="3" type="primary">LOC104746827</name>
</gene>